<dbReference type="InterPro" id="IPR011008">
    <property type="entry name" value="Dimeric_a/b-barrel"/>
</dbReference>
<evidence type="ECO:0000259" key="1">
    <source>
        <dbReference type="PROSITE" id="PS51502"/>
    </source>
</evidence>
<organism evidence="2 3">
    <name type="scientific">Zhenhengia yiwuensis</name>
    <dbReference type="NCBI Taxonomy" id="2763666"/>
    <lineage>
        <taxon>Bacteria</taxon>
        <taxon>Bacillati</taxon>
        <taxon>Bacillota</taxon>
        <taxon>Clostridia</taxon>
        <taxon>Lachnospirales</taxon>
        <taxon>Lachnospiraceae</taxon>
        <taxon>Zhenhengia</taxon>
    </lineage>
</organism>
<reference evidence="2" key="1">
    <citation type="submission" date="2020-08" db="EMBL/GenBank/DDBJ databases">
        <title>Genome public.</title>
        <authorList>
            <person name="Liu C."/>
            <person name="Sun Q."/>
        </authorList>
    </citation>
    <scope>NUCLEOTIDE SEQUENCE</scope>
    <source>
        <strain evidence="2">NSJ-12</strain>
    </source>
</reference>
<dbReference type="InterPro" id="IPR013097">
    <property type="entry name" value="Dabb"/>
</dbReference>
<dbReference type="Gene3D" id="3.30.70.100">
    <property type="match status" value="1"/>
</dbReference>
<dbReference type="Proteomes" id="UP000655830">
    <property type="component" value="Unassembled WGS sequence"/>
</dbReference>
<dbReference type="RefSeq" id="WP_177671818.1">
    <property type="nucleotide sequence ID" value="NZ_JACRSY010000006.1"/>
</dbReference>
<dbReference type="PANTHER" id="PTHR37832:SF1">
    <property type="entry name" value="STRESS-RESPONSE A_B BARREL DOMAIN-CONTAINING PROTEIN"/>
    <property type="match status" value="1"/>
</dbReference>
<evidence type="ECO:0000313" key="3">
    <source>
        <dbReference type="Proteomes" id="UP000655830"/>
    </source>
</evidence>
<name>A0A926EI53_9FIRM</name>
<dbReference type="PANTHER" id="PTHR37832">
    <property type="entry name" value="BLL2683 PROTEIN"/>
    <property type="match status" value="1"/>
</dbReference>
<dbReference type="SUPFAM" id="SSF54909">
    <property type="entry name" value="Dimeric alpha+beta barrel"/>
    <property type="match status" value="1"/>
</dbReference>
<dbReference type="AlphaFoldDB" id="A0A926EI53"/>
<dbReference type="PROSITE" id="PS51502">
    <property type="entry name" value="S_R_A_B_BARREL"/>
    <property type="match status" value="1"/>
</dbReference>
<dbReference type="Pfam" id="PF07876">
    <property type="entry name" value="Dabb"/>
    <property type="match status" value="1"/>
</dbReference>
<dbReference type="SMART" id="SM00886">
    <property type="entry name" value="Dabb"/>
    <property type="match status" value="1"/>
</dbReference>
<evidence type="ECO:0000313" key="2">
    <source>
        <dbReference type="EMBL" id="MBC8578847.1"/>
    </source>
</evidence>
<proteinExistence type="predicted"/>
<protein>
    <submittedName>
        <fullName evidence="2">Dabb family protein</fullName>
    </submittedName>
</protein>
<dbReference type="EMBL" id="JACRSY010000006">
    <property type="protein sequence ID" value="MBC8578847.1"/>
    <property type="molecule type" value="Genomic_DNA"/>
</dbReference>
<feature type="domain" description="Stress-response A/B barrel" evidence="1">
    <location>
        <begin position="2"/>
        <end position="99"/>
    </location>
</feature>
<accession>A0A926EI53</accession>
<comment type="caution">
    <text evidence="2">The sequence shown here is derived from an EMBL/GenBank/DDBJ whole genome shotgun (WGS) entry which is preliminary data.</text>
</comment>
<sequence length="101" mass="11287">MVKHIVMWKVAEHPVHGSKEEVMAKIKAGLEGLKGQIEGLVEIEVGMNFNPAETAYDVVLYSVLESKEALAFYQAHPKHLEVANNLVRQVATSRVVVDYEQ</sequence>
<keyword evidence="3" id="KW-1185">Reference proteome</keyword>
<gene>
    <name evidence="2" type="ORF">H8718_04790</name>
</gene>